<feature type="compositionally biased region" description="Low complexity" evidence="1">
    <location>
        <begin position="186"/>
        <end position="196"/>
    </location>
</feature>
<evidence type="ECO:0000256" key="1">
    <source>
        <dbReference type="SAM" id="MobiDB-lite"/>
    </source>
</evidence>
<accession>A0A0H5QW46</accession>
<feature type="compositionally biased region" description="Low complexity" evidence="1">
    <location>
        <begin position="204"/>
        <end position="218"/>
    </location>
</feature>
<feature type="region of interest" description="Disordered" evidence="1">
    <location>
        <begin position="156"/>
        <end position="225"/>
    </location>
</feature>
<protein>
    <submittedName>
        <fullName evidence="2">Uncharacterized protein</fullName>
    </submittedName>
</protein>
<name>A0A0H5QW46_9EUKA</name>
<dbReference type="AlphaFoldDB" id="A0A0H5QW46"/>
<evidence type="ECO:0000313" key="2">
    <source>
        <dbReference type="EMBL" id="CRZ05831.1"/>
    </source>
</evidence>
<feature type="compositionally biased region" description="Polar residues" evidence="1">
    <location>
        <begin position="163"/>
        <end position="181"/>
    </location>
</feature>
<dbReference type="EMBL" id="HACM01005389">
    <property type="protein sequence ID" value="CRZ05831.1"/>
    <property type="molecule type" value="Transcribed_RNA"/>
</dbReference>
<proteinExistence type="predicted"/>
<feature type="non-terminal residue" evidence="2">
    <location>
        <position position="1"/>
    </location>
</feature>
<organism evidence="2">
    <name type="scientific">Spongospora subterranea</name>
    <dbReference type="NCBI Taxonomy" id="70186"/>
    <lineage>
        <taxon>Eukaryota</taxon>
        <taxon>Sar</taxon>
        <taxon>Rhizaria</taxon>
        <taxon>Endomyxa</taxon>
        <taxon>Phytomyxea</taxon>
        <taxon>Plasmodiophorida</taxon>
        <taxon>Plasmodiophoridae</taxon>
        <taxon>Spongospora</taxon>
    </lineage>
</organism>
<reference evidence="2" key="1">
    <citation type="submission" date="2015-04" db="EMBL/GenBank/DDBJ databases">
        <title>The genome sequence of the plant pathogenic Rhizarian Plasmodiophora brassicae reveals insights in its biotrophic life cycle and the origin of chitin synthesis.</title>
        <authorList>
            <person name="Schwelm A."/>
            <person name="Fogelqvist J."/>
            <person name="Knaust A."/>
            <person name="Julke S."/>
            <person name="Lilja T."/>
            <person name="Dhandapani V."/>
            <person name="Bonilla-Rosso G."/>
            <person name="Karlsson M."/>
            <person name="Shevchenko A."/>
            <person name="Choi S.R."/>
            <person name="Kim H.G."/>
            <person name="Park J.Y."/>
            <person name="Lim Y.P."/>
            <person name="Ludwig-Muller J."/>
            <person name="Dixelius C."/>
        </authorList>
    </citation>
    <scope>NUCLEOTIDE SEQUENCE</scope>
    <source>
        <tissue evidence="2">Potato root galls</tissue>
    </source>
</reference>
<sequence length="225" mass="25336">ICRYLAIKHEVDFDERDQQGRTAHDLAAQSHHYQVAAFLRGYKPRRNSASSSSSSDNDDHDERPLLPKFIQKLGGVKISGEPSPVSKANVLSGISVDLSHIRSMHLGQIRRLEGVIEGQEQNRVEMMKEMKEKQIKIERQRQEIEQLRTQIRLYRSQGRLPNKESTNSTNPLLSISPSAQFPSPRPRSGPGIRSIINCPNATRSSSSLSPITPIISNIRHPSPLY</sequence>